<evidence type="ECO:0000313" key="1">
    <source>
        <dbReference type="EMBL" id="KAI2389916.1"/>
    </source>
</evidence>
<organism evidence="1">
    <name type="scientific">Ophidiomyces ophidiicola</name>
    <dbReference type="NCBI Taxonomy" id="1387563"/>
    <lineage>
        <taxon>Eukaryota</taxon>
        <taxon>Fungi</taxon>
        <taxon>Dikarya</taxon>
        <taxon>Ascomycota</taxon>
        <taxon>Pezizomycotina</taxon>
        <taxon>Eurotiomycetes</taxon>
        <taxon>Eurotiomycetidae</taxon>
        <taxon>Onygenales</taxon>
        <taxon>Onygenaceae</taxon>
        <taxon>Ophidiomyces</taxon>
    </lineage>
</organism>
<dbReference type="EMBL" id="JALBCA010000021">
    <property type="protein sequence ID" value="KAI2389916.1"/>
    <property type="molecule type" value="Genomic_DNA"/>
</dbReference>
<name>A0ACB8V0U4_9EURO</name>
<comment type="caution">
    <text evidence="1">The sequence shown here is derived from an EMBL/GenBank/DDBJ whole genome shotgun (WGS) entry which is preliminary data.</text>
</comment>
<proteinExistence type="predicted"/>
<accession>A0ACB8V0U4</accession>
<protein>
    <submittedName>
        <fullName evidence="1">Uncharacterized protein</fullName>
    </submittedName>
</protein>
<gene>
    <name evidence="1" type="ORF">LOY88_001935</name>
</gene>
<sequence length="506" mass="56048">MHYNIQFLNFNNLQSSFFQLDKNDPTVGFAFDASMFCGPTYPTEKSSILSRQKLAGQLVLSDSLDIRLILGSHLANYLRHQLEEHTRYSATVGVSTSKLLAKLVGNVNKPRSQTTLIPPYLTEDCEQNNILKFLDPHEIGKIPGIGFKMASRIRAHILGRQSKSGIYQELSASDKVTVGDVRLFPGMGPPKLDHILEGGGWPKDIGTRVWYLLNGVEDTAVAQGRNIPSQISIEDSYAQLDSIQAVQKAVTLLAHSLLRRMHADLTEEDGSEDDRMRLETTETATKKKKKWLAQPRTLRLSTRARPVASLNGSQSFQGNRISKSCPMPQFIFSFTENAQTLSQRLVEDTIIPLFRRLHPDKSGYKLSLINIAVTNMLECAGTDKGSIGQDIGKLFRSRENEATPRSWPGSANEDRAPKPDGLGIDNLGRPGLPLDDHNHRRPHHVSTPIMDAANPNQHGESEWASDEDIGSNDSATPCDECPKCGALVPCFAAHAHAIYHSVQQKE</sequence>
<reference evidence="1" key="1">
    <citation type="journal article" date="2022" name="bioRxiv">
        <title>Population genetic analysis of Ophidiomyces ophidiicola, the causative agent of snake fungal disease, indicates recent introductions to the USA.</title>
        <authorList>
            <person name="Ladner J.T."/>
            <person name="Palmer J.M."/>
            <person name="Ettinger C.L."/>
            <person name="Stajich J.E."/>
            <person name="Farrell T.M."/>
            <person name="Glorioso B.M."/>
            <person name="Lawson B."/>
            <person name="Price S.J."/>
            <person name="Stengle A.G."/>
            <person name="Grear D.A."/>
            <person name="Lorch J.M."/>
        </authorList>
    </citation>
    <scope>NUCLEOTIDE SEQUENCE</scope>
    <source>
        <strain evidence="1">NWHC 24266-5</strain>
    </source>
</reference>